<accession>A0A250KXY5</accession>
<dbReference type="AlphaFoldDB" id="A0A250KXY5"/>
<evidence type="ECO:0000313" key="2">
    <source>
        <dbReference type="Proteomes" id="UP000266313"/>
    </source>
</evidence>
<gene>
    <name evidence="1" type="ORF">sS8_4456</name>
</gene>
<dbReference type="Proteomes" id="UP000266313">
    <property type="component" value="Chromosome"/>
</dbReference>
<sequence length="63" mass="7013">MPVLSAVEGPVLSLIEGQFVPHRILRCWADAEMEDLDLFPSRFLPRNAFDIGARFGQEIRGAG</sequence>
<dbReference type="EMBL" id="AP017928">
    <property type="protein sequence ID" value="BBA36386.1"/>
    <property type="molecule type" value="Genomic_DNA"/>
</dbReference>
<organism evidence="1 2">
    <name type="scientific">Methylocaldum marinum</name>
    <dbReference type="NCBI Taxonomy" id="1432792"/>
    <lineage>
        <taxon>Bacteria</taxon>
        <taxon>Pseudomonadati</taxon>
        <taxon>Pseudomonadota</taxon>
        <taxon>Gammaproteobacteria</taxon>
        <taxon>Methylococcales</taxon>
        <taxon>Methylococcaceae</taxon>
        <taxon>Methylocaldum</taxon>
    </lineage>
</organism>
<dbReference type="KEGG" id="mmai:sS8_4456"/>
<proteinExistence type="predicted"/>
<keyword evidence="2" id="KW-1185">Reference proteome</keyword>
<evidence type="ECO:0000313" key="1">
    <source>
        <dbReference type="EMBL" id="BBA36386.1"/>
    </source>
</evidence>
<reference evidence="1 2" key="1">
    <citation type="submission" date="2016-12" db="EMBL/GenBank/DDBJ databases">
        <title>Genome sequencing of Methylocaldum marinum.</title>
        <authorList>
            <person name="Takeuchi M."/>
            <person name="Kamagata Y."/>
            <person name="Hiraoka S."/>
            <person name="Oshima K."/>
            <person name="Hattori M."/>
            <person name="Iwasaki W."/>
        </authorList>
    </citation>
    <scope>NUCLEOTIDE SEQUENCE [LARGE SCALE GENOMIC DNA]</scope>
    <source>
        <strain evidence="1 2">S8</strain>
    </source>
</reference>
<name>A0A250KXY5_9GAMM</name>
<protein>
    <submittedName>
        <fullName evidence="1">Uncharacterized protein</fullName>
    </submittedName>
</protein>